<protein>
    <submittedName>
        <fullName evidence="3">Uncharacterized protein</fullName>
    </submittedName>
</protein>
<keyword evidence="2" id="KW-0812">Transmembrane</keyword>
<gene>
    <name evidence="3" type="ORF">B7C51_12325</name>
</gene>
<evidence type="ECO:0000313" key="3">
    <source>
        <dbReference type="EMBL" id="ARF68427.1"/>
    </source>
</evidence>
<reference evidence="3 4" key="1">
    <citation type="submission" date="2017-03" db="EMBL/GenBank/DDBJ databases">
        <title>Paenibacillus larvae genome sequencing.</title>
        <authorList>
            <person name="Dingman D.W."/>
        </authorList>
    </citation>
    <scope>NUCLEOTIDE SEQUENCE [LARGE SCALE GENOMIC DNA]</scope>
    <source>
        <strain evidence="3 4">SAG 10367</strain>
    </source>
</reference>
<dbReference type="InterPro" id="IPR035238">
    <property type="entry name" value="DUF5345"/>
</dbReference>
<dbReference type="AlphaFoldDB" id="A0A1V0UTE6"/>
<sequence length="125" mass="14141">MKRKDEMNQSLSGPREQRQETEDIPEELNVLLAQLKQAEELFPAKVPSAEQLDQQLAEKMKQQKAASRRELAWFSLSSLAVISVSFLTFTEIPAVFMGIQLAASLGIPAGYLLVLQRKRRKDEVL</sequence>
<proteinExistence type="predicted"/>
<dbReference type="Pfam" id="PF17280">
    <property type="entry name" value="DUF5345"/>
    <property type="match status" value="1"/>
</dbReference>
<accession>A0A1V0UTE6</accession>
<dbReference type="RefSeq" id="WP_083040125.1">
    <property type="nucleotide sequence ID" value="NZ_CP020557.1"/>
</dbReference>
<keyword evidence="2" id="KW-1133">Transmembrane helix</keyword>
<evidence type="ECO:0000256" key="1">
    <source>
        <dbReference type="SAM" id="MobiDB-lite"/>
    </source>
</evidence>
<evidence type="ECO:0000313" key="4">
    <source>
        <dbReference type="Proteomes" id="UP000192727"/>
    </source>
</evidence>
<dbReference type="EMBL" id="CP020557">
    <property type="protein sequence ID" value="ARF68427.1"/>
    <property type="molecule type" value="Genomic_DNA"/>
</dbReference>
<dbReference type="Proteomes" id="UP000192727">
    <property type="component" value="Chromosome"/>
</dbReference>
<feature type="transmembrane region" description="Helical" evidence="2">
    <location>
        <begin position="71"/>
        <end position="89"/>
    </location>
</feature>
<keyword evidence="2" id="KW-0472">Membrane</keyword>
<evidence type="ECO:0000256" key="2">
    <source>
        <dbReference type="SAM" id="Phobius"/>
    </source>
</evidence>
<feature type="transmembrane region" description="Helical" evidence="2">
    <location>
        <begin position="95"/>
        <end position="115"/>
    </location>
</feature>
<name>A0A1V0UTE6_9BACL</name>
<organism evidence="3 4">
    <name type="scientific">Paenibacillus larvae subsp. pulvifaciens</name>
    <dbReference type="NCBI Taxonomy" id="1477"/>
    <lineage>
        <taxon>Bacteria</taxon>
        <taxon>Bacillati</taxon>
        <taxon>Bacillota</taxon>
        <taxon>Bacilli</taxon>
        <taxon>Bacillales</taxon>
        <taxon>Paenibacillaceae</taxon>
        <taxon>Paenibacillus</taxon>
    </lineage>
</organism>
<feature type="region of interest" description="Disordered" evidence="1">
    <location>
        <begin position="1"/>
        <end position="23"/>
    </location>
</feature>